<dbReference type="InterPro" id="IPR014780">
    <property type="entry name" value="tRNA_psdUridine_synth_TruB"/>
</dbReference>
<dbReference type="Pfam" id="PF01509">
    <property type="entry name" value="TruB_N"/>
    <property type="match status" value="1"/>
</dbReference>
<dbReference type="PANTHER" id="PTHR13767">
    <property type="entry name" value="TRNA-PSEUDOURIDINE SYNTHASE"/>
    <property type="match status" value="1"/>
</dbReference>
<protein>
    <recommendedName>
        <fullName evidence="3">tRNA pseudouridine(55) synthase</fullName>
        <ecNumber evidence="3">5.4.99.25</ecNumber>
    </recommendedName>
</protein>
<evidence type="ECO:0000256" key="3">
    <source>
        <dbReference type="ARBA" id="ARBA00012787"/>
    </source>
</evidence>
<evidence type="ECO:0000256" key="2">
    <source>
        <dbReference type="ARBA" id="ARBA00008999"/>
    </source>
</evidence>
<dbReference type="InterPro" id="IPR020103">
    <property type="entry name" value="PsdUridine_synth_cat_dom_sf"/>
</dbReference>
<accession>A0A8H5ZCN8</accession>
<dbReference type="EMBL" id="WNKQ01000019">
    <property type="protein sequence ID" value="KAF5845473.1"/>
    <property type="molecule type" value="Genomic_DNA"/>
</dbReference>
<dbReference type="GO" id="GO:0005634">
    <property type="term" value="C:nucleus"/>
    <property type="evidence" value="ECO:0007669"/>
    <property type="project" value="TreeGrafter"/>
</dbReference>
<dbReference type="HAMAP" id="MF_01080">
    <property type="entry name" value="TruB_bact"/>
    <property type="match status" value="1"/>
</dbReference>
<evidence type="ECO:0000259" key="7">
    <source>
        <dbReference type="Pfam" id="PF01509"/>
    </source>
</evidence>
<proteinExistence type="inferred from homology"/>
<dbReference type="EC" id="5.4.99.25" evidence="3"/>
<dbReference type="GO" id="GO:0003723">
    <property type="term" value="F:RNA binding"/>
    <property type="evidence" value="ECO:0007669"/>
    <property type="project" value="InterPro"/>
</dbReference>
<evidence type="ECO:0000313" key="8">
    <source>
        <dbReference type="EMBL" id="KAF5845473.1"/>
    </source>
</evidence>
<dbReference type="Proteomes" id="UP000624244">
    <property type="component" value="Unassembled WGS sequence"/>
</dbReference>
<feature type="domain" description="Pseudouridine synthase II N-terminal" evidence="7">
    <location>
        <begin position="58"/>
        <end position="191"/>
    </location>
</feature>
<dbReference type="OMA" id="GKFKGKW"/>
<gene>
    <name evidence="8" type="ORF">GGP41_003066</name>
</gene>
<dbReference type="Gene3D" id="3.30.2350.10">
    <property type="entry name" value="Pseudouridine synthase"/>
    <property type="match status" value="1"/>
</dbReference>
<evidence type="ECO:0000313" key="9">
    <source>
        <dbReference type="Proteomes" id="UP000624244"/>
    </source>
</evidence>
<keyword evidence="4" id="KW-0819">tRNA processing</keyword>
<dbReference type="GO" id="GO:1990481">
    <property type="term" value="P:mRNA pseudouridine synthesis"/>
    <property type="evidence" value="ECO:0007669"/>
    <property type="project" value="TreeGrafter"/>
</dbReference>
<name>A0A8H5ZCN8_COCSA</name>
<comment type="caution">
    <text evidence="8">The sequence shown here is derived from an EMBL/GenBank/DDBJ whole genome shotgun (WGS) entry which is preliminary data.</text>
</comment>
<dbReference type="InterPro" id="IPR002501">
    <property type="entry name" value="PsdUridine_synth_N"/>
</dbReference>
<feature type="region of interest" description="Disordered" evidence="6">
    <location>
        <begin position="299"/>
        <end position="371"/>
    </location>
</feature>
<dbReference type="PANTHER" id="PTHR13767:SF2">
    <property type="entry name" value="PSEUDOURIDYLATE SYNTHASE TRUB1"/>
    <property type="match status" value="1"/>
</dbReference>
<evidence type="ECO:0000256" key="6">
    <source>
        <dbReference type="SAM" id="MobiDB-lite"/>
    </source>
</evidence>
<evidence type="ECO:0000256" key="5">
    <source>
        <dbReference type="ARBA" id="ARBA00023235"/>
    </source>
</evidence>
<comment type="catalytic activity">
    <reaction evidence="1">
        <text>a uridine in mRNA = a pseudouridine in mRNA</text>
        <dbReference type="Rhea" id="RHEA:56644"/>
        <dbReference type="Rhea" id="RHEA-COMP:14658"/>
        <dbReference type="Rhea" id="RHEA-COMP:14659"/>
        <dbReference type="ChEBI" id="CHEBI:65314"/>
        <dbReference type="ChEBI" id="CHEBI:65315"/>
    </reaction>
</comment>
<dbReference type="GO" id="GO:0160148">
    <property type="term" value="F:tRNA pseudouridine(55) synthase activity"/>
    <property type="evidence" value="ECO:0007669"/>
    <property type="project" value="UniProtKB-EC"/>
</dbReference>
<comment type="similarity">
    <text evidence="2">Belongs to the pseudouridine synthase TruB family.</text>
</comment>
<organism evidence="8 9">
    <name type="scientific">Cochliobolus sativus</name>
    <name type="common">Common root rot and spot blotch fungus</name>
    <name type="synonym">Bipolaris sorokiniana</name>
    <dbReference type="NCBI Taxonomy" id="45130"/>
    <lineage>
        <taxon>Eukaryota</taxon>
        <taxon>Fungi</taxon>
        <taxon>Dikarya</taxon>
        <taxon>Ascomycota</taxon>
        <taxon>Pezizomycotina</taxon>
        <taxon>Dothideomycetes</taxon>
        <taxon>Pleosporomycetidae</taxon>
        <taxon>Pleosporales</taxon>
        <taxon>Pleosporineae</taxon>
        <taxon>Pleosporaceae</taxon>
        <taxon>Bipolaris</taxon>
    </lineage>
</organism>
<reference evidence="8" key="1">
    <citation type="submission" date="2019-11" db="EMBL/GenBank/DDBJ databases">
        <title>Bipolaris sorokiniana Genome sequencing.</title>
        <authorList>
            <person name="Wang H."/>
        </authorList>
    </citation>
    <scope>NUCLEOTIDE SEQUENCE</scope>
</reference>
<dbReference type="SUPFAM" id="SSF55120">
    <property type="entry name" value="Pseudouridine synthase"/>
    <property type="match status" value="1"/>
</dbReference>
<evidence type="ECO:0000256" key="1">
    <source>
        <dbReference type="ARBA" id="ARBA00001166"/>
    </source>
</evidence>
<evidence type="ECO:0000256" key="4">
    <source>
        <dbReference type="ARBA" id="ARBA00022694"/>
    </source>
</evidence>
<sequence length="371" mass="40986">MDSEGEKVLEGIFAVAKPANVSSADVLLKLQETFAPSATFAPLLRTQPKRTSKSSNQVFRLGHGGTLDPLAAGVLIVGIGRGTKQLSNYLSCRKTYETVVLFGASTDTYDCTGSVTQEAGYSHVTKELVDEKLGGFRGTIQQLPPLYSALKINGIKACEYARQRRDLPRELESREMHVDECTLLEWYEPGQHDFAWPGKVEPASAPAAKIRLTVCSGFYVRSFAHDLGGSCDTCSHMVSLLRTRQADFTTSNPPEPSSLTSTLTYADLEAGEHAWGPKLRPQLDRWVTAHPVVQGHVNGRDASVKRKTEEQQARPRQRFRGEWVASTKKERIKQQGGKFKGKWGRKLATDREANDNTSNQSIVPVINDQKP</sequence>
<feature type="compositionally biased region" description="Basic and acidic residues" evidence="6">
    <location>
        <begin position="299"/>
        <end position="313"/>
    </location>
</feature>
<keyword evidence="5" id="KW-0413">Isomerase</keyword>
<dbReference type="GO" id="GO:0006400">
    <property type="term" value="P:tRNA modification"/>
    <property type="evidence" value="ECO:0007669"/>
    <property type="project" value="TreeGrafter"/>
</dbReference>
<dbReference type="AlphaFoldDB" id="A0A8H5ZCN8"/>